<evidence type="ECO:0000313" key="2">
    <source>
        <dbReference type="Proteomes" id="UP000478740"/>
    </source>
</evidence>
<dbReference type="AlphaFoldDB" id="A0A6L6IXM9"/>
<sequence>MTALRFIRNAFSILNAAIAVTSDVRQHRMPTAGALQKLGIREADFRTIQL</sequence>
<organism evidence="1 2">
    <name type="scientific">Paracoccus shanxieyensis</name>
    <dbReference type="NCBI Taxonomy" id="2675752"/>
    <lineage>
        <taxon>Bacteria</taxon>
        <taxon>Pseudomonadati</taxon>
        <taxon>Pseudomonadota</taxon>
        <taxon>Alphaproteobacteria</taxon>
        <taxon>Rhodobacterales</taxon>
        <taxon>Paracoccaceae</taxon>
        <taxon>Paracoccus</taxon>
    </lineage>
</organism>
<accession>A0A6L6IXM9</accession>
<comment type="caution">
    <text evidence="1">The sequence shown here is derived from an EMBL/GenBank/DDBJ whole genome shotgun (WGS) entry which is preliminary data.</text>
</comment>
<protein>
    <submittedName>
        <fullName evidence="1">Uncharacterized protein</fullName>
    </submittedName>
</protein>
<dbReference type="Proteomes" id="UP000478740">
    <property type="component" value="Unassembled WGS sequence"/>
</dbReference>
<reference evidence="1 2" key="1">
    <citation type="submission" date="2019-11" db="EMBL/GenBank/DDBJ databases">
        <authorList>
            <person name="Dong K."/>
        </authorList>
    </citation>
    <scope>NUCLEOTIDE SEQUENCE [LARGE SCALE GENOMIC DNA]</scope>
    <source>
        <strain evidence="1 2">DK608</strain>
    </source>
</reference>
<dbReference type="RefSeq" id="WP_155044857.1">
    <property type="nucleotide sequence ID" value="NZ_WMIH01000010.1"/>
</dbReference>
<proteinExistence type="predicted"/>
<evidence type="ECO:0000313" key="1">
    <source>
        <dbReference type="EMBL" id="MTH64973.1"/>
    </source>
</evidence>
<dbReference type="EMBL" id="WMII01000010">
    <property type="protein sequence ID" value="MTH64973.1"/>
    <property type="molecule type" value="Genomic_DNA"/>
</dbReference>
<gene>
    <name evidence="1" type="ORF">GL284_11920</name>
</gene>
<keyword evidence="2" id="KW-1185">Reference proteome</keyword>
<name>A0A6L6IXM9_9RHOB</name>